<dbReference type="PANTHER" id="PTHR11773:SF1">
    <property type="entry name" value="GLYCINE DEHYDROGENASE (DECARBOXYLATING), MITOCHONDRIAL"/>
    <property type="match status" value="1"/>
</dbReference>
<dbReference type="EC" id="1.4.4.2" evidence="6"/>
<evidence type="ECO:0000256" key="6">
    <source>
        <dbReference type="HAMAP-Rule" id="MF_00713"/>
    </source>
</evidence>
<comment type="cofactor">
    <cofactor evidence="1 6">
        <name>pyridoxal 5'-phosphate</name>
        <dbReference type="ChEBI" id="CHEBI:597326"/>
    </cofactor>
</comment>
<feature type="modified residue" description="N6-(pyridoxal phosphate)lysine" evidence="6">
    <location>
        <position position="273"/>
    </location>
</feature>
<dbReference type="GO" id="GO:0005829">
    <property type="term" value="C:cytosol"/>
    <property type="evidence" value="ECO:0007669"/>
    <property type="project" value="TreeGrafter"/>
</dbReference>
<keyword evidence="4 6" id="KW-0560">Oxidoreductase</keyword>
<dbReference type="InterPro" id="IPR020581">
    <property type="entry name" value="GDC_P"/>
</dbReference>
<dbReference type="RefSeq" id="WP_155110880.1">
    <property type="nucleotide sequence ID" value="NZ_WMIB01000001.1"/>
</dbReference>
<dbReference type="Gene3D" id="3.40.640.10">
    <property type="entry name" value="Type I PLP-dependent aspartate aminotransferase-like (Major domain)"/>
    <property type="match status" value="1"/>
</dbReference>
<name>A0A7X2V3U7_9BACI</name>
<keyword evidence="9" id="KW-0032">Aminotransferase</keyword>
<dbReference type="NCBIfam" id="NF003346">
    <property type="entry name" value="PRK04366.1"/>
    <property type="match status" value="1"/>
</dbReference>
<dbReference type="InterPro" id="IPR023012">
    <property type="entry name" value="GcvPB"/>
</dbReference>
<keyword evidence="9" id="KW-0808">Transferase</keyword>
<organism evidence="9 10">
    <name type="scientific">Metabacillus mangrovi</name>
    <dbReference type="NCBI Taxonomy" id="1491830"/>
    <lineage>
        <taxon>Bacteria</taxon>
        <taxon>Bacillati</taxon>
        <taxon>Bacillota</taxon>
        <taxon>Bacilli</taxon>
        <taxon>Bacillales</taxon>
        <taxon>Bacillaceae</taxon>
        <taxon>Metabacillus</taxon>
    </lineage>
</organism>
<reference evidence="9 10" key="1">
    <citation type="journal article" date="2017" name="Int. J. Syst. Evol. Microbiol.">
        <title>Bacillus mangrovi sp. nov., isolated from a sediment sample from a mangrove forest.</title>
        <authorList>
            <person name="Gupta V."/>
            <person name="Singh P.K."/>
            <person name="Korpole S."/>
            <person name="Tanuku N.R.S."/>
            <person name="Pinnaka A.K."/>
        </authorList>
    </citation>
    <scope>NUCLEOTIDE SEQUENCE [LARGE SCALE GENOMIC DNA]</scope>
    <source>
        <strain evidence="9 10">KCTC 33872</strain>
    </source>
</reference>
<dbReference type="SUPFAM" id="SSF53383">
    <property type="entry name" value="PLP-dependent transferases"/>
    <property type="match status" value="1"/>
</dbReference>
<dbReference type="AlphaFoldDB" id="A0A7X2V3U7"/>
<dbReference type="GO" id="GO:0004375">
    <property type="term" value="F:glycine dehydrogenase (decarboxylating) activity"/>
    <property type="evidence" value="ECO:0007669"/>
    <property type="project" value="UniProtKB-EC"/>
</dbReference>
<evidence type="ECO:0000256" key="4">
    <source>
        <dbReference type="ARBA" id="ARBA00023002"/>
    </source>
</evidence>
<comment type="caution">
    <text evidence="9">The sequence shown here is derived from an EMBL/GenBank/DDBJ whole genome shotgun (WGS) entry which is preliminary data.</text>
</comment>
<dbReference type="GO" id="GO:0016594">
    <property type="term" value="F:glycine binding"/>
    <property type="evidence" value="ECO:0007669"/>
    <property type="project" value="TreeGrafter"/>
</dbReference>
<feature type="domain" description="Glycine dehydrogenase C-terminal" evidence="8">
    <location>
        <begin position="353"/>
        <end position="454"/>
    </location>
</feature>
<dbReference type="InterPro" id="IPR049315">
    <property type="entry name" value="GDC-P_N"/>
</dbReference>
<dbReference type="InterPro" id="IPR015424">
    <property type="entry name" value="PyrdxlP-dep_Trfase"/>
</dbReference>
<evidence type="ECO:0000256" key="2">
    <source>
        <dbReference type="ARBA" id="ARBA00003788"/>
    </source>
</evidence>
<dbReference type="InterPro" id="IPR015421">
    <property type="entry name" value="PyrdxlP-dep_Trfase_major"/>
</dbReference>
<keyword evidence="10" id="KW-1185">Reference proteome</keyword>
<dbReference type="GO" id="GO:0008483">
    <property type="term" value="F:transaminase activity"/>
    <property type="evidence" value="ECO:0007669"/>
    <property type="project" value="UniProtKB-KW"/>
</dbReference>
<dbReference type="InterPro" id="IPR015422">
    <property type="entry name" value="PyrdxlP-dep_Trfase_small"/>
</dbReference>
<proteinExistence type="inferred from homology"/>
<comment type="function">
    <text evidence="2 6">The glycine cleavage system catalyzes the degradation of glycine. The P protein binds the alpha-amino group of glycine through its pyridoxal phosphate cofactor; CO(2) is released and the remaining methylamine moiety is then transferred to the lipoamide cofactor of the H protein.</text>
</comment>
<comment type="catalytic activity">
    <reaction evidence="5 6">
        <text>N(6)-[(R)-lipoyl]-L-lysyl-[glycine-cleavage complex H protein] + glycine + H(+) = N(6)-[(R)-S(8)-aminomethyldihydrolipoyl]-L-lysyl-[glycine-cleavage complex H protein] + CO2</text>
        <dbReference type="Rhea" id="RHEA:24304"/>
        <dbReference type="Rhea" id="RHEA-COMP:10494"/>
        <dbReference type="Rhea" id="RHEA-COMP:10495"/>
        <dbReference type="ChEBI" id="CHEBI:15378"/>
        <dbReference type="ChEBI" id="CHEBI:16526"/>
        <dbReference type="ChEBI" id="CHEBI:57305"/>
        <dbReference type="ChEBI" id="CHEBI:83099"/>
        <dbReference type="ChEBI" id="CHEBI:83143"/>
        <dbReference type="EC" id="1.4.4.2"/>
    </reaction>
</comment>
<dbReference type="CDD" id="cd00613">
    <property type="entry name" value="GDC-P"/>
    <property type="match status" value="1"/>
</dbReference>
<evidence type="ECO:0000259" key="7">
    <source>
        <dbReference type="Pfam" id="PF02347"/>
    </source>
</evidence>
<dbReference type="Gene3D" id="3.90.1150.10">
    <property type="entry name" value="Aspartate Aminotransferase, domain 1"/>
    <property type="match status" value="1"/>
</dbReference>
<dbReference type="GO" id="GO:0005960">
    <property type="term" value="C:glycine cleavage complex"/>
    <property type="evidence" value="ECO:0007669"/>
    <property type="project" value="TreeGrafter"/>
</dbReference>
<dbReference type="OrthoDB" id="9801272at2"/>
<dbReference type="Pfam" id="PF02347">
    <property type="entry name" value="GDC-P"/>
    <property type="match status" value="1"/>
</dbReference>
<evidence type="ECO:0000256" key="3">
    <source>
        <dbReference type="ARBA" id="ARBA00022898"/>
    </source>
</evidence>
<dbReference type="Pfam" id="PF21478">
    <property type="entry name" value="GcvP2_C"/>
    <property type="match status" value="1"/>
</dbReference>
<comment type="similarity">
    <text evidence="6">Belongs to the GcvP family. C-terminal subunit subfamily.</text>
</comment>
<dbReference type="EMBL" id="WMIB01000001">
    <property type="protein sequence ID" value="MTH52378.1"/>
    <property type="molecule type" value="Genomic_DNA"/>
</dbReference>
<sequence>MNNQDQALIFELTKPGRTGYSLPDMEVPEAALEDLLPESYIRKTEPGLPEVSELDIMRHYTALSKRNHGVDSGFYPLGSCTMKYNPKINENVARLAGLAHIHPLQEEETVQGAMELLFDLQEHLKEITGMEEVTLQPAAGAHGEWTGLMMIRAFHEANGDTERTKVIVPDSAHGTNPASATVAGFETVTVKSDETGLVDLEDLKRVVGRDTAALMLTNPNTLGLFEENILEMAAIVHEAGGKLYYDGANLNAVLSKARPGDMGFDVVHLNLHKTFTGPHGGGGPGSGPVGVKKDLIKYLPKPVLVKEGDRYTFDYNRPDAIGRVKPFYGNFGINVRAYTYIRTMGPDGLKAVTEYAVLNANYMMRRLAPYYDLPFDRHCKHEFVLSGKRQKKLGVRTLDIAKRLLDFGYHPPTIYFPLNVEECIMIEPTETESKETLDAFIDAMIQIAKEAEDNPEIVQEAPHTTVIKRLDEALAARKPVLRYEKKEPVTN</sequence>
<protein>
    <recommendedName>
        <fullName evidence="6">Probable glycine dehydrogenase (decarboxylating) subunit 2</fullName>
        <ecNumber evidence="6">1.4.4.2</ecNumber>
    </recommendedName>
    <alternativeName>
        <fullName evidence="6">Glycine cleavage system P-protein subunit 2</fullName>
    </alternativeName>
    <alternativeName>
        <fullName evidence="6">Glycine decarboxylase subunit 2</fullName>
    </alternativeName>
    <alternativeName>
        <fullName evidence="6">Glycine dehydrogenase (aminomethyl-transferring) subunit 2</fullName>
    </alternativeName>
</protein>
<keyword evidence="3 6" id="KW-0663">Pyridoxal phosphate</keyword>
<accession>A0A7X2V3U7</accession>
<dbReference type="GO" id="GO:0030170">
    <property type="term" value="F:pyridoxal phosphate binding"/>
    <property type="evidence" value="ECO:0007669"/>
    <property type="project" value="TreeGrafter"/>
</dbReference>
<dbReference type="PANTHER" id="PTHR11773">
    <property type="entry name" value="GLYCINE DEHYDROGENASE, DECARBOXYLATING"/>
    <property type="match status" value="1"/>
</dbReference>
<dbReference type="HAMAP" id="MF_00713">
    <property type="entry name" value="GcvPB"/>
    <property type="match status" value="1"/>
</dbReference>
<dbReference type="Proteomes" id="UP000434639">
    <property type="component" value="Unassembled WGS sequence"/>
</dbReference>
<evidence type="ECO:0000256" key="1">
    <source>
        <dbReference type="ARBA" id="ARBA00001933"/>
    </source>
</evidence>
<evidence type="ECO:0000259" key="8">
    <source>
        <dbReference type="Pfam" id="PF21478"/>
    </source>
</evidence>
<evidence type="ECO:0000313" key="9">
    <source>
        <dbReference type="EMBL" id="MTH52378.1"/>
    </source>
</evidence>
<feature type="domain" description="Glycine cleavage system P-protein N-terminal" evidence="7">
    <location>
        <begin position="36"/>
        <end position="300"/>
    </location>
</feature>
<evidence type="ECO:0000256" key="5">
    <source>
        <dbReference type="ARBA" id="ARBA00049026"/>
    </source>
</evidence>
<evidence type="ECO:0000313" key="10">
    <source>
        <dbReference type="Proteomes" id="UP000434639"/>
    </source>
</evidence>
<gene>
    <name evidence="6" type="primary">gcvPB</name>
    <name evidence="9" type="ORF">GKZ89_03090</name>
</gene>
<dbReference type="FunFam" id="3.40.640.10:FF:000034">
    <property type="entry name" value="Probable glycine dehydrogenase (decarboxylating) subunit 2"/>
    <property type="match status" value="1"/>
</dbReference>
<dbReference type="Gene3D" id="6.20.440.10">
    <property type="match status" value="1"/>
</dbReference>
<dbReference type="FunFam" id="3.90.1150.10:FF:000014">
    <property type="entry name" value="Probable glycine dehydrogenase (decarboxylating) subunit 2"/>
    <property type="match status" value="1"/>
</dbReference>
<dbReference type="GO" id="GO:0019464">
    <property type="term" value="P:glycine decarboxylation via glycine cleavage system"/>
    <property type="evidence" value="ECO:0007669"/>
    <property type="project" value="UniProtKB-UniRule"/>
</dbReference>
<dbReference type="InterPro" id="IPR049316">
    <property type="entry name" value="GDC-P_C"/>
</dbReference>
<comment type="subunit">
    <text evidence="6">The glycine cleavage system is composed of four proteins: P, T, L and H. In this organism, the P 'protein' is a heterodimer of two subunits.</text>
</comment>